<comment type="caution">
    <text evidence="1">The sequence shown here is derived from an EMBL/GenBank/DDBJ whole genome shotgun (WGS) entry which is preliminary data.</text>
</comment>
<evidence type="ECO:0000313" key="1">
    <source>
        <dbReference type="EMBL" id="KAF7258948.1"/>
    </source>
</evidence>
<proteinExistence type="predicted"/>
<accession>A0A8S9Z530</accession>
<organism evidence="1 2">
    <name type="scientific">Paragonimus skrjabini miyazakii</name>
    <dbReference type="NCBI Taxonomy" id="59628"/>
    <lineage>
        <taxon>Eukaryota</taxon>
        <taxon>Metazoa</taxon>
        <taxon>Spiralia</taxon>
        <taxon>Lophotrochozoa</taxon>
        <taxon>Platyhelminthes</taxon>
        <taxon>Trematoda</taxon>
        <taxon>Digenea</taxon>
        <taxon>Plagiorchiida</taxon>
        <taxon>Troglotremata</taxon>
        <taxon>Troglotrematidae</taxon>
        <taxon>Paragonimus</taxon>
    </lineage>
</organism>
<sequence>MHTTVGVGLEAIGSSVCEIVFKTPHPSKLRGLLNQSNLSNYSLISRTNKQDNFLCDAGLVFEDKCILQPSF</sequence>
<dbReference type="Proteomes" id="UP000822476">
    <property type="component" value="Unassembled WGS sequence"/>
</dbReference>
<name>A0A8S9Z530_9TREM</name>
<evidence type="ECO:0000313" key="2">
    <source>
        <dbReference type="Proteomes" id="UP000822476"/>
    </source>
</evidence>
<dbReference type="AlphaFoldDB" id="A0A8S9Z530"/>
<protein>
    <submittedName>
        <fullName evidence="1">Uncharacterized protein</fullName>
    </submittedName>
</protein>
<reference evidence="1" key="1">
    <citation type="submission" date="2019-07" db="EMBL/GenBank/DDBJ databases">
        <title>Annotation for the trematode Paragonimus miyazaki's.</title>
        <authorList>
            <person name="Choi Y.-J."/>
        </authorList>
    </citation>
    <scope>NUCLEOTIDE SEQUENCE</scope>
    <source>
        <strain evidence="1">Japan</strain>
    </source>
</reference>
<gene>
    <name evidence="1" type="ORF">EG68_03871</name>
</gene>
<dbReference type="EMBL" id="JTDE01001450">
    <property type="protein sequence ID" value="KAF7258948.1"/>
    <property type="molecule type" value="Genomic_DNA"/>
</dbReference>
<keyword evidence="2" id="KW-1185">Reference proteome</keyword>